<evidence type="ECO:0000313" key="10">
    <source>
        <dbReference type="EMBL" id="OLF14717.1"/>
    </source>
</evidence>
<dbReference type="SUPFAM" id="SSF53901">
    <property type="entry name" value="Thiolase-like"/>
    <property type="match status" value="1"/>
</dbReference>
<dbReference type="STRING" id="1912961.BU204_25850"/>
<dbReference type="PROSITE" id="PS00012">
    <property type="entry name" value="PHOSPHOPANTETHEINE"/>
    <property type="match status" value="1"/>
</dbReference>
<dbReference type="PANTHER" id="PTHR43775">
    <property type="entry name" value="FATTY ACID SYNTHASE"/>
    <property type="match status" value="1"/>
</dbReference>
<dbReference type="Pfam" id="PF00550">
    <property type="entry name" value="PP-binding"/>
    <property type="match status" value="1"/>
</dbReference>
<keyword evidence="11" id="KW-1185">Reference proteome</keyword>
<evidence type="ECO:0000256" key="1">
    <source>
        <dbReference type="ARBA" id="ARBA00022450"/>
    </source>
</evidence>
<keyword evidence="3" id="KW-0808">Transferase</keyword>
<dbReference type="SUPFAM" id="SSF55048">
    <property type="entry name" value="Probable ACP-binding domain of malonyl-CoA ACP transacylase"/>
    <property type="match status" value="1"/>
</dbReference>
<sequence>MTRVPVERHPGSVAIIGMAARLPGARTIEEFWWNLREGVESVVRHSREEMLANGARPDLVDDPNYVNASAPLDDGDTFDAEFFGYSTREASIMEPQHRIFLECAYHALEDAAYDSHRFPGLIGVFGGSTMNTYILHNVMPHSADVVTVVGDLQVMIGNDKDYLTTRVSHKLDLRGPSIAVQTACSTSLVAVHVAARALLDDECDMALAGGSSLRMPHAAGYLANPGGTASADGHCRAFDADAAGSVVGSGVGVVVLKRLPDALRDGDRIHAVIRGSAISNDGRTKASFTAPSVDGQARAVVGALRRAGVSAREISLVEAHGTGTPLGDPIEVAALTRAFRETTDDRGYCWLGSAKPNIGHLDAAAGVAGLIKTVLALKHRRVPPVVNFRSPNPKLGLESSPFRVATELTPFDTDEPLVASINSLAMGGTNVHVVVEEAPRTVASEPSKRRRHPVLLSARSGEALERLGQSLGRWARENPTASVADVAHTLAVGRRDHEIRRAVLATDLDDVAMALSTRGSRRQREQRTRGSVRTAFLFPGQGEQFPGMAVAAAREPTVAAHLDTVIDLFADLAGRDLRPLLTGPIDDREAASADLARTEVTQPALFAVEWALGRTLLDYGVRPYAMLGHSVGELVGATLCGVMDLETAVRLVGHRGEAMAATPEGAMLYVNLTEDEVVALLPDDLDIAAVNAQRLVVVSGADAALTPFEERLRAEGVSCGRLGVNRGFHSALMDQAVDQFRDVVAGYELSDPTSLLVSNVYGRYLEPDEARSPDYWANQIRRPVRYADGLGLLVDDGVTVFVEIGPGRTLSRLAATTSPDAVHLGLVGGEADTPPDLLEVLTDYWLTGGDVDWSAWYGQERRARISLPGYPFARTRHWLEPKPPQAAPAVATASAPPPVQKADKPAEFDGTPMQRYVAWLWRVLLGRSDFGLHDSFFEVGGHSLLAMQMVSQLRKHGAGDLEMTDLFELPTVAGLAEKLESLGVRPPAHDEDVAPHTDEGPRQQAVDDELDALLLEVEALSDEEVRARLVELEKRGEV</sequence>
<dbReference type="InterPro" id="IPR006162">
    <property type="entry name" value="Ppantetheine_attach_site"/>
</dbReference>
<dbReference type="Gene3D" id="3.30.70.3290">
    <property type="match status" value="1"/>
</dbReference>
<keyword evidence="6" id="KW-0511">Multifunctional enzyme</keyword>
<dbReference type="InterPro" id="IPR009081">
    <property type="entry name" value="PP-bd_ACP"/>
</dbReference>
<evidence type="ECO:0000259" key="8">
    <source>
        <dbReference type="PROSITE" id="PS50075"/>
    </source>
</evidence>
<feature type="region of interest" description="Disordered" evidence="7">
    <location>
        <begin position="887"/>
        <end position="907"/>
    </location>
</feature>
<dbReference type="GO" id="GO:0005737">
    <property type="term" value="C:cytoplasm"/>
    <property type="evidence" value="ECO:0007669"/>
    <property type="project" value="TreeGrafter"/>
</dbReference>
<dbReference type="InterPro" id="IPR016039">
    <property type="entry name" value="Thiolase-like"/>
</dbReference>
<dbReference type="SMART" id="SM00827">
    <property type="entry name" value="PKS_AT"/>
    <property type="match status" value="1"/>
</dbReference>
<dbReference type="InterPro" id="IPR014043">
    <property type="entry name" value="Acyl_transferase_dom"/>
</dbReference>
<dbReference type="Pfam" id="PF00698">
    <property type="entry name" value="Acyl_transf_1"/>
    <property type="match status" value="1"/>
</dbReference>
<feature type="domain" description="Ketosynthase family 3 (KS3)" evidence="9">
    <location>
        <begin position="10"/>
        <end position="437"/>
    </location>
</feature>
<dbReference type="RefSeq" id="WP_075128354.1">
    <property type="nucleotide sequence ID" value="NZ_MSIE01000050.1"/>
</dbReference>
<evidence type="ECO:0000256" key="5">
    <source>
        <dbReference type="ARBA" id="ARBA00023098"/>
    </source>
</evidence>
<dbReference type="InterPro" id="IPR020806">
    <property type="entry name" value="PKS_PP-bd"/>
</dbReference>
<dbReference type="InterPro" id="IPR016036">
    <property type="entry name" value="Malonyl_transacylase_ACP-bd"/>
</dbReference>
<gene>
    <name evidence="10" type="ORF">BU204_25850</name>
</gene>
<dbReference type="CDD" id="cd00833">
    <property type="entry name" value="PKS"/>
    <property type="match status" value="1"/>
</dbReference>
<dbReference type="GO" id="GO:0004315">
    <property type="term" value="F:3-oxoacyl-[acyl-carrier-protein] synthase activity"/>
    <property type="evidence" value="ECO:0007669"/>
    <property type="project" value="InterPro"/>
</dbReference>
<dbReference type="GO" id="GO:0004312">
    <property type="term" value="F:fatty acid synthase activity"/>
    <property type="evidence" value="ECO:0007669"/>
    <property type="project" value="TreeGrafter"/>
</dbReference>
<reference evidence="10 11" key="1">
    <citation type="submission" date="2016-12" db="EMBL/GenBank/DDBJ databases">
        <title>The draft genome sequence of Actinophytocola sp. 11-183.</title>
        <authorList>
            <person name="Wang W."/>
            <person name="Yuan L."/>
        </authorList>
    </citation>
    <scope>NUCLEOTIDE SEQUENCE [LARGE SCALE GENOMIC DNA]</scope>
    <source>
        <strain evidence="10 11">11-183</strain>
    </source>
</reference>
<evidence type="ECO:0000256" key="6">
    <source>
        <dbReference type="ARBA" id="ARBA00023268"/>
    </source>
</evidence>
<dbReference type="SMART" id="SM00825">
    <property type="entry name" value="PKS_KS"/>
    <property type="match status" value="1"/>
</dbReference>
<dbReference type="FunFam" id="3.40.47.10:FF:000042">
    <property type="entry name" value="Polyketide synthase Pks13"/>
    <property type="match status" value="1"/>
</dbReference>
<evidence type="ECO:0000256" key="4">
    <source>
        <dbReference type="ARBA" id="ARBA00022832"/>
    </source>
</evidence>
<comment type="caution">
    <text evidence="10">The sequence shown here is derived from an EMBL/GenBank/DDBJ whole genome shotgun (WGS) entry which is preliminary data.</text>
</comment>
<dbReference type="Gene3D" id="3.40.47.10">
    <property type="match status" value="1"/>
</dbReference>
<dbReference type="Pfam" id="PF00109">
    <property type="entry name" value="ketoacyl-synt"/>
    <property type="match status" value="1"/>
</dbReference>
<feature type="domain" description="Carrier" evidence="8">
    <location>
        <begin position="908"/>
        <end position="983"/>
    </location>
</feature>
<dbReference type="InterPro" id="IPR036736">
    <property type="entry name" value="ACP-like_sf"/>
</dbReference>
<dbReference type="AlphaFoldDB" id="A0A1Q8CK24"/>
<keyword evidence="1" id="KW-0596">Phosphopantetheine</keyword>
<dbReference type="InterPro" id="IPR018201">
    <property type="entry name" value="Ketoacyl_synth_AS"/>
</dbReference>
<keyword evidence="5" id="KW-0443">Lipid metabolism</keyword>
<keyword evidence="2" id="KW-0597">Phosphoprotein</keyword>
<accession>A0A1Q8CK24</accession>
<dbReference type="InterPro" id="IPR016035">
    <property type="entry name" value="Acyl_Trfase/lysoPLipase"/>
</dbReference>
<dbReference type="Gene3D" id="1.10.1200.10">
    <property type="entry name" value="ACP-like"/>
    <property type="match status" value="1"/>
</dbReference>
<dbReference type="InterPro" id="IPR020841">
    <property type="entry name" value="PKS_Beta-ketoAc_synthase_dom"/>
</dbReference>
<dbReference type="Gene3D" id="3.40.366.10">
    <property type="entry name" value="Malonyl-Coenzyme A Acyl Carrier Protein, domain 2"/>
    <property type="match status" value="1"/>
</dbReference>
<dbReference type="GO" id="GO:0071770">
    <property type="term" value="P:DIM/DIP cell wall layer assembly"/>
    <property type="evidence" value="ECO:0007669"/>
    <property type="project" value="TreeGrafter"/>
</dbReference>
<dbReference type="GO" id="GO:0005886">
    <property type="term" value="C:plasma membrane"/>
    <property type="evidence" value="ECO:0007669"/>
    <property type="project" value="TreeGrafter"/>
</dbReference>
<dbReference type="InterPro" id="IPR014031">
    <property type="entry name" value="Ketoacyl_synth_C"/>
</dbReference>
<dbReference type="EMBL" id="MSIE01000050">
    <property type="protein sequence ID" value="OLF14717.1"/>
    <property type="molecule type" value="Genomic_DNA"/>
</dbReference>
<name>A0A1Q8CK24_9PSEU</name>
<organism evidence="10 11">
    <name type="scientific">Actinophytocola xanthii</name>
    <dbReference type="NCBI Taxonomy" id="1912961"/>
    <lineage>
        <taxon>Bacteria</taxon>
        <taxon>Bacillati</taxon>
        <taxon>Actinomycetota</taxon>
        <taxon>Actinomycetes</taxon>
        <taxon>Pseudonocardiales</taxon>
        <taxon>Pseudonocardiaceae</taxon>
    </lineage>
</organism>
<dbReference type="SMART" id="SM00823">
    <property type="entry name" value="PKS_PP"/>
    <property type="match status" value="1"/>
</dbReference>
<evidence type="ECO:0000256" key="2">
    <source>
        <dbReference type="ARBA" id="ARBA00022553"/>
    </source>
</evidence>
<feature type="region of interest" description="Disordered" evidence="7">
    <location>
        <begin position="986"/>
        <end position="1005"/>
    </location>
</feature>
<dbReference type="PROSITE" id="PS50075">
    <property type="entry name" value="CARRIER"/>
    <property type="match status" value="1"/>
</dbReference>
<dbReference type="SUPFAM" id="SSF52151">
    <property type="entry name" value="FabD/lysophospholipase-like"/>
    <property type="match status" value="1"/>
</dbReference>
<proteinExistence type="predicted"/>
<evidence type="ECO:0000313" key="11">
    <source>
        <dbReference type="Proteomes" id="UP000185596"/>
    </source>
</evidence>
<dbReference type="Pfam" id="PF16197">
    <property type="entry name" value="KAsynt_C_assoc"/>
    <property type="match status" value="1"/>
</dbReference>
<dbReference type="InterPro" id="IPR001227">
    <property type="entry name" value="Ac_transferase_dom_sf"/>
</dbReference>
<feature type="compositionally biased region" description="Basic and acidic residues" evidence="7">
    <location>
        <begin position="987"/>
        <end position="1001"/>
    </location>
</feature>
<evidence type="ECO:0000259" key="9">
    <source>
        <dbReference type="PROSITE" id="PS52004"/>
    </source>
</evidence>
<dbReference type="InterPro" id="IPR050091">
    <property type="entry name" value="PKS_NRPS_Biosynth_Enz"/>
</dbReference>
<keyword evidence="4" id="KW-0276">Fatty acid metabolism</keyword>
<dbReference type="InterPro" id="IPR032821">
    <property type="entry name" value="PKS_assoc"/>
</dbReference>
<protein>
    <submittedName>
        <fullName evidence="10">Beta-ketoacyl synthase</fullName>
    </submittedName>
</protein>
<dbReference type="InterPro" id="IPR014030">
    <property type="entry name" value="Ketoacyl_synth_N"/>
</dbReference>
<dbReference type="SUPFAM" id="SSF47336">
    <property type="entry name" value="ACP-like"/>
    <property type="match status" value="1"/>
</dbReference>
<dbReference type="GO" id="GO:0031177">
    <property type="term" value="F:phosphopantetheine binding"/>
    <property type="evidence" value="ECO:0007669"/>
    <property type="project" value="InterPro"/>
</dbReference>
<evidence type="ECO:0000256" key="3">
    <source>
        <dbReference type="ARBA" id="ARBA00022679"/>
    </source>
</evidence>
<dbReference type="PANTHER" id="PTHR43775:SF37">
    <property type="entry name" value="SI:DKEY-61P9.11"/>
    <property type="match status" value="1"/>
</dbReference>
<dbReference type="PROSITE" id="PS52004">
    <property type="entry name" value="KS3_2"/>
    <property type="match status" value="1"/>
</dbReference>
<dbReference type="Proteomes" id="UP000185596">
    <property type="component" value="Unassembled WGS sequence"/>
</dbReference>
<dbReference type="GO" id="GO:0006633">
    <property type="term" value="P:fatty acid biosynthetic process"/>
    <property type="evidence" value="ECO:0007669"/>
    <property type="project" value="InterPro"/>
</dbReference>
<evidence type="ECO:0000256" key="7">
    <source>
        <dbReference type="SAM" id="MobiDB-lite"/>
    </source>
</evidence>
<dbReference type="Pfam" id="PF02801">
    <property type="entry name" value="Ketoacyl-synt_C"/>
    <property type="match status" value="1"/>
</dbReference>
<dbReference type="PROSITE" id="PS00606">
    <property type="entry name" value="KS3_1"/>
    <property type="match status" value="1"/>
</dbReference>